<dbReference type="InterPro" id="IPR026444">
    <property type="entry name" value="Secre_tail"/>
</dbReference>
<evidence type="ECO:0000259" key="3">
    <source>
        <dbReference type="Pfam" id="PF18962"/>
    </source>
</evidence>
<evidence type="ECO:0000313" key="4">
    <source>
        <dbReference type="EMBL" id="TGD59453.1"/>
    </source>
</evidence>
<dbReference type="Pfam" id="PF18962">
    <property type="entry name" value="Por_Secre_tail"/>
    <property type="match status" value="1"/>
</dbReference>
<evidence type="ECO:0000256" key="2">
    <source>
        <dbReference type="SAM" id="SignalP"/>
    </source>
</evidence>
<organism evidence="4 5">
    <name type="scientific">Flavobacterium humi</name>
    <dbReference type="NCBI Taxonomy" id="2562683"/>
    <lineage>
        <taxon>Bacteria</taxon>
        <taxon>Pseudomonadati</taxon>
        <taxon>Bacteroidota</taxon>
        <taxon>Flavobacteriia</taxon>
        <taxon>Flavobacteriales</taxon>
        <taxon>Flavobacteriaceae</taxon>
        <taxon>Flavobacterium</taxon>
    </lineage>
</organism>
<proteinExistence type="predicted"/>
<keyword evidence="1 2" id="KW-0732">Signal</keyword>
<feature type="domain" description="Secretion system C-terminal sorting" evidence="3">
    <location>
        <begin position="478"/>
        <end position="549"/>
    </location>
</feature>
<name>A0A4Z0LC55_9FLAO</name>
<protein>
    <submittedName>
        <fullName evidence="4">T9SS type A sorting domain-containing protein</fullName>
    </submittedName>
</protein>
<reference evidence="4 5" key="1">
    <citation type="submission" date="2019-04" db="EMBL/GenBank/DDBJ databases">
        <title>Flavobacterium sp. strain DS2-A Genome sequencing and assembly.</title>
        <authorList>
            <person name="Kim I."/>
        </authorList>
    </citation>
    <scope>NUCLEOTIDE SEQUENCE [LARGE SCALE GENOMIC DNA]</scope>
    <source>
        <strain evidence="4 5">DS2-A</strain>
    </source>
</reference>
<accession>A0A4Z0LC55</accession>
<evidence type="ECO:0000313" key="5">
    <source>
        <dbReference type="Proteomes" id="UP000297407"/>
    </source>
</evidence>
<gene>
    <name evidence="4" type="ORF">E4635_00520</name>
</gene>
<dbReference type="Proteomes" id="UP000297407">
    <property type="component" value="Unassembled WGS sequence"/>
</dbReference>
<sequence>MKKTLLYLVLIVGFIANAQTDYYTALPNNNSTSGNGRAPQGATKYNRSIWLITAAEMTASGFTNGSVVNSLGFNYSTAQNIATTGNIVIYLQNTADATNTKSTTWATAIGGMTTVSNGSVTLPAATGTFDIPFAGGSPFTYTGGALYVAFDYQNAANPIATTANAALCSTTLANGLKSAFSATAAPATIAASNFRPETRLGKQVTCARPTALGFNTPALNSANLTFNVTAGGTVTLEYGPYGFVQGTGTTVNSVTSPYNVTGLAPNSTYEYYVRKDCGGGNLSVWEGPYPFYTIFQSTAPTYNTSFEHVDFPFVGWLAVPNNTANAWFINYGGPGSALVQQGESSAVAITPAAAAANERLFSRGINLTAGSTTTITYYVRNYQAATTALANYQLTVGTDQTAASQTTVLATETGISNTAFAQKTYNFTPPSTGTYYFSFLHNSPMNPTANSTHALIIDNVTVTEVLSTKDFLFSKIAVYPNPATDFVTISNTAAIEINSVEIVDVNGRIVKALTPKNTPITQINIADLTAGVYFMNIKTSEGSGTKKIVKE</sequence>
<dbReference type="Gene3D" id="2.60.120.260">
    <property type="entry name" value="Galactose-binding domain-like"/>
    <property type="match status" value="1"/>
</dbReference>
<dbReference type="AlphaFoldDB" id="A0A4Z0LC55"/>
<dbReference type="OrthoDB" id="1401747at2"/>
<feature type="signal peptide" evidence="2">
    <location>
        <begin position="1"/>
        <end position="18"/>
    </location>
</feature>
<dbReference type="RefSeq" id="WP_135524660.1">
    <property type="nucleotide sequence ID" value="NZ_SRLH01000001.1"/>
</dbReference>
<dbReference type="EMBL" id="SRLH01000001">
    <property type="protein sequence ID" value="TGD59453.1"/>
    <property type="molecule type" value="Genomic_DNA"/>
</dbReference>
<keyword evidence="5" id="KW-1185">Reference proteome</keyword>
<feature type="chain" id="PRO_5021477329" evidence="2">
    <location>
        <begin position="19"/>
        <end position="551"/>
    </location>
</feature>
<evidence type="ECO:0000256" key="1">
    <source>
        <dbReference type="ARBA" id="ARBA00022729"/>
    </source>
</evidence>
<dbReference type="NCBIfam" id="TIGR04183">
    <property type="entry name" value="Por_Secre_tail"/>
    <property type="match status" value="1"/>
</dbReference>
<comment type="caution">
    <text evidence="4">The sequence shown here is derived from an EMBL/GenBank/DDBJ whole genome shotgun (WGS) entry which is preliminary data.</text>
</comment>